<dbReference type="AlphaFoldDB" id="A0A9X6GBW9"/>
<dbReference type="GO" id="GO:1990103">
    <property type="term" value="C:DnaA-HU complex"/>
    <property type="evidence" value="ECO:0007669"/>
    <property type="project" value="UniProtKB-ARBA"/>
</dbReference>
<dbReference type="GO" id="GO:0003677">
    <property type="term" value="F:DNA binding"/>
    <property type="evidence" value="ECO:0007669"/>
    <property type="project" value="UniProtKB-KW"/>
</dbReference>
<dbReference type="SMART" id="SM00411">
    <property type="entry name" value="BHL"/>
    <property type="match status" value="1"/>
</dbReference>
<gene>
    <name evidence="5" type="ORF">BLX06_34945</name>
</gene>
<dbReference type="GO" id="GO:0030527">
    <property type="term" value="F:structural constituent of chromatin"/>
    <property type="evidence" value="ECO:0007669"/>
    <property type="project" value="InterPro"/>
</dbReference>
<evidence type="ECO:0000256" key="1">
    <source>
        <dbReference type="ARBA" id="ARBA00010529"/>
    </source>
</evidence>
<organism evidence="5 6">
    <name type="scientific">Bacillus cereus</name>
    <dbReference type="NCBI Taxonomy" id="1396"/>
    <lineage>
        <taxon>Bacteria</taxon>
        <taxon>Bacillati</taxon>
        <taxon>Bacillota</taxon>
        <taxon>Bacilli</taxon>
        <taxon>Bacillales</taxon>
        <taxon>Bacillaceae</taxon>
        <taxon>Bacillus</taxon>
        <taxon>Bacillus cereus group</taxon>
    </lineage>
</organism>
<dbReference type="GO" id="GO:0010467">
    <property type="term" value="P:gene expression"/>
    <property type="evidence" value="ECO:0007669"/>
    <property type="project" value="UniProtKB-ARBA"/>
</dbReference>
<dbReference type="PRINTS" id="PR01727">
    <property type="entry name" value="DNABINDINGHU"/>
</dbReference>
<dbReference type="GO" id="GO:0030261">
    <property type="term" value="P:chromosome condensation"/>
    <property type="evidence" value="ECO:0007669"/>
    <property type="project" value="UniProtKB-KW"/>
</dbReference>
<proteinExistence type="inferred from homology"/>
<dbReference type="GO" id="GO:1990178">
    <property type="term" value="C:HU-DNA complex"/>
    <property type="evidence" value="ECO:0007669"/>
    <property type="project" value="UniProtKB-ARBA"/>
</dbReference>
<dbReference type="InterPro" id="IPR020816">
    <property type="entry name" value="Histone-like_DNA-bd_CS"/>
</dbReference>
<dbReference type="RefSeq" id="WP_078188211.1">
    <property type="nucleotide sequence ID" value="NZ_JBNTOH010000146.1"/>
</dbReference>
<dbReference type="GO" id="GO:0042802">
    <property type="term" value="F:identical protein binding"/>
    <property type="evidence" value="ECO:0007669"/>
    <property type="project" value="UniProtKB-ARBA"/>
</dbReference>
<name>A0A9X6GBW9_BACCE</name>
<dbReference type="Proteomes" id="UP000190641">
    <property type="component" value="Unassembled WGS sequence"/>
</dbReference>
<dbReference type="PANTHER" id="PTHR33175:SF3">
    <property type="entry name" value="DNA-BINDING PROTEIN HU-BETA"/>
    <property type="match status" value="1"/>
</dbReference>
<keyword evidence="3 5" id="KW-0238">DNA-binding</keyword>
<dbReference type="Gene3D" id="4.10.520.10">
    <property type="entry name" value="IHF-like DNA-binding proteins"/>
    <property type="match status" value="1"/>
</dbReference>
<evidence type="ECO:0000256" key="4">
    <source>
        <dbReference type="RuleBase" id="RU003939"/>
    </source>
</evidence>
<evidence type="ECO:0000313" key="5">
    <source>
        <dbReference type="EMBL" id="OOR68297.1"/>
    </source>
</evidence>
<dbReference type="PROSITE" id="PS00045">
    <property type="entry name" value="HISTONE_LIKE"/>
    <property type="match status" value="1"/>
</dbReference>
<evidence type="ECO:0000256" key="2">
    <source>
        <dbReference type="ARBA" id="ARBA00023067"/>
    </source>
</evidence>
<dbReference type="GO" id="GO:0005829">
    <property type="term" value="C:cytosol"/>
    <property type="evidence" value="ECO:0007669"/>
    <property type="project" value="UniProtKB-ARBA"/>
</dbReference>
<dbReference type="GO" id="GO:0006270">
    <property type="term" value="P:DNA replication initiation"/>
    <property type="evidence" value="ECO:0007669"/>
    <property type="project" value="UniProtKB-ARBA"/>
</dbReference>
<accession>A0A9X6GBW9</accession>
<comment type="caution">
    <text evidence="5">The sequence shown here is derived from an EMBL/GenBank/DDBJ whole genome shotgun (WGS) entry which is preliminary data.</text>
</comment>
<dbReference type="CDD" id="cd13831">
    <property type="entry name" value="HU"/>
    <property type="match status" value="1"/>
</dbReference>
<reference evidence="5 6" key="1">
    <citation type="submission" date="2017-01" db="EMBL/GenBank/DDBJ databases">
        <title>Bacillus cereus isolates.</title>
        <authorList>
            <person name="Beno S.M."/>
        </authorList>
    </citation>
    <scope>NUCLEOTIDE SEQUENCE [LARGE SCALE GENOMIC DNA]</scope>
    <source>
        <strain evidence="5 6">FSL K6-1030</strain>
    </source>
</reference>
<dbReference type="FunFam" id="4.10.520.10:FF:000001">
    <property type="entry name" value="DNA-binding protein HU"/>
    <property type="match status" value="1"/>
</dbReference>
<dbReference type="InterPro" id="IPR000119">
    <property type="entry name" value="Hist_DNA-bd"/>
</dbReference>
<dbReference type="EMBL" id="MUAU01000413">
    <property type="protein sequence ID" value="OOR68297.1"/>
    <property type="molecule type" value="Genomic_DNA"/>
</dbReference>
<dbReference type="PANTHER" id="PTHR33175">
    <property type="entry name" value="DNA-BINDING PROTEIN HU"/>
    <property type="match status" value="1"/>
</dbReference>
<dbReference type="Pfam" id="PF00216">
    <property type="entry name" value="Bac_DNA_binding"/>
    <property type="match status" value="1"/>
</dbReference>
<protein>
    <submittedName>
        <fullName evidence="5">DNA-binding protein</fullName>
    </submittedName>
</protein>
<comment type="similarity">
    <text evidence="1 4">Belongs to the bacterial histone-like protein family.</text>
</comment>
<dbReference type="InterPro" id="IPR010992">
    <property type="entry name" value="IHF-like_DNA-bd_dom_sf"/>
</dbReference>
<evidence type="ECO:0000256" key="3">
    <source>
        <dbReference type="ARBA" id="ARBA00023125"/>
    </source>
</evidence>
<evidence type="ECO:0000313" key="6">
    <source>
        <dbReference type="Proteomes" id="UP000190641"/>
    </source>
</evidence>
<sequence length="91" mass="9723">MNKTELITQVAGKTGLKKSQASLAVDTLLESIQQALQNSDNVQLLGFGTFEVRERAAREGRNPSTGESLVIPAKKAPAFKAGKVLKEAVNN</sequence>
<keyword evidence="2" id="KW-0226">DNA condensation</keyword>
<dbReference type="SUPFAM" id="SSF47729">
    <property type="entry name" value="IHF-like DNA-binding proteins"/>
    <property type="match status" value="1"/>
</dbReference>